<keyword evidence="4 7" id="KW-0333">Golgi apparatus</keyword>
<sequence length="585" mass="66770">MDCLEMTKLKSNFSNDDQIKPHEGPAKDTIFRSLEARCSENPIKVFGIFVGCFMGFFVMFSVLKNPSSSEARLLDSRPFGKGDAVVDIPKQNIVKRDNFPEPVEKPQDKLLGGLLPAGLDEKSCLSRYQSVLYRKQQSGRPSSHLISRLRGYEALHKRCGPFTDSYNRTLEYLKSSSHGEDTNSTGCKYIVWIHPIQGLGNRILSLASAFLYALLTDRVLLVDPGGYIPDLFCEPFPGVSWLLPSDFPIAEKFNSFDKKSPESYGNLLKTNVLHNSTLYSLPPFIYLHLLHDYDKGDMLFFCDQDQAILKEVPWMILKSNNYFIPSLFLIPSFEQELNDLFPEKGAVFHYLGQYLFHPTNSVWGLMTRYYNTYLAKADEKIGIQIRVLETETGPFKYVLDQVLACVMKENLLPQVNEKEDLMVPYGRPNKTRAVLMTSLNSGYFEAIRDMYWEHPTITGEVIEVYQPSNEEYQHTENQMHNMKTWAEIYLLSLTDKLVTSAWSTFGYVAQSLGGLKPWILYMPENRTTPDPPCQHALSMEPCFHAPPTYDCKEKGGIDTSKLSPHVQHCEDRSWGLKLVDGDNRL</sequence>
<reference evidence="9" key="2">
    <citation type="submission" date="2025-08" db="UniProtKB">
        <authorList>
            <consortium name="RefSeq"/>
        </authorList>
    </citation>
    <scope>IDENTIFICATION</scope>
    <source>
        <tissue evidence="9">Leaves</tissue>
    </source>
</reference>
<dbReference type="RefSeq" id="XP_027125477.1">
    <property type="nucleotide sequence ID" value="XM_027269676.2"/>
</dbReference>
<evidence type="ECO:0000313" key="9">
    <source>
        <dbReference type="RefSeq" id="XP_027125477.1"/>
    </source>
</evidence>
<gene>
    <name evidence="9" type="primary">LOC113741995</name>
</gene>
<dbReference type="OrthoDB" id="428346at2759"/>
<dbReference type="GeneID" id="113741995"/>
<keyword evidence="8" id="KW-1185">Reference proteome</keyword>
<dbReference type="InterPro" id="IPR004938">
    <property type="entry name" value="XG_FTase"/>
</dbReference>
<evidence type="ECO:0000256" key="7">
    <source>
        <dbReference type="RuleBase" id="RU367004"/>
    </source>
</evidence>
<dbReference type="FunFam" id="3.40.50.11340:FF:000005">
    <property type="entry name" value="Galactoside 2-alpha-L-fucosyltransferase"/>
    <property type="match status" value="1"/>
</dbReference>
<comment type="subcellular location">
    <subcellularLocation>
        <location evidence="7">Golgi apparatus</location>
        <location evidence="7">Golgi stack membrane</location>
        <topology evidence="7">Single-pass type II membrane protein</topology>
    </subcellularLocation>
</comment>
<keyword evidence="7" id="KW-0812">Transmembrane</keyword>
<keyword evidence="6 7" id="KW-0961">Cell wall biogenesis/degradation</keyword>
<keyword evidence="2 7" id="KW-0328">Glycosyltransferase</keyword>
<evidence type="ECO:0000256" key="5">
    <source>
        <dbReference type="ARBA" id="ARBA00023180"/>
    </source>
</evidence>
<dbReference type="GO" id="GO:0071555">
    <property type="term" value="P:cell wall organization"/>
    <property type="evidence" value="ECO:0007669"/>
    <property type="project" value="UniProtKB-UniRule"/>
</dbReference>
<keyword evidence="7" id="KW-0472">Membrane</keyword>
<evidence type="ECO:0000256" key="4">
    <source>
        <dbReference type="ARBA" id="ARBA00023034"/>
    </source>
</evidence>
<feature type="transmembrane region" description="Helical" evidence="7">
    <location>
        <begin position="45"/>
        <end position="63"/>
    </location>
</feature>
<dbReference type="GO" id="GO:0009969">
    <property type="term" value="P:xyloglucan biosynthetic process"/>
    <property type="evidence" value="ECO:0007669"/>
    <property type="project" value="TreeGrafter"/>
</dbReference>
<keyword evidence="5" id="KW-0325">Glycoprotein</keyword>
<evidence type="ECO:0000313" key="8">
    <source>
        <dbReference type="Proteomes" id="UP001652660"/>
    </source>
</evidence>
<dbReference type="AlphaFoldDB" id="A0A6P6XHG0"/>
<protein>
    <recommendedName>
        <fullName evidence="7">Fucosyltransferase</fullName>
        <ecNumber evidence="7">2.4.1.-</ecNumber>
    </recommendedName>
</protein>
<comment type="function">
    <text evidence="7">May be involved in cell wall biosynthesis.</text>
</comment>
<dbReference type="EC" id="2.4.1.-" evidence="7"/>
<evidence type="ECO:0000256" key="1">
    <source>
        <dbReference type="ARBA" id="ARBA00010481"/>
    </source>
</evidence>
<accession>A0A6P6XHG0</accession>
<dbReference type="Gene3D" id="3.40.50.11340">
    <property type="match status" value="1"/>
</dbReference>
<dbReference type="GO" id="GO:0042546">
    <property type="term" value="P:cell wall biogenesis"/>
    <property type="evidence" value="ECO:0007669"/>
    <property type="project" value="InterPro"/>
</dbReference>
<dbReference type="Pfam" id="PF03254">
    <property type="entry name" value="XG_FTase"/>
    <property type="match status" value="1"/>
</dbReference>
<evidence type="ECO:0000256" key="6">
    <source>
        <dbReference type="ARBA" id="ARBA00023316"/>
    </source>
</evidence>
<dbReference type="PANTHER" id="PTHR31889">
    <property type="entry name" value="FUCOSYLTRANSFERASE 2-RELATED"/>
    <property type="match status" value="1"/>
</dbReference>
<keyword evidence="7" id="KW-1133">Transmembrane helix</keyword>
<dbReference type="PANTHER" id="PTHR31889:SF2">
    <property type="entry name" value="FUCOSYLTRANSFERASE 3"/>
    <property type="match status" value="1"/>
</dbReference>
<proteinExistence type="inferred from homology"/>
<organism evidence="8 9">
    <name type="scientific">Coffea arabica</name>
    <name type="common">Arabian coffee</name>
    <dbReference type="NCBI Taxonomy" id="13443"/>
    <lineage>
        <taxon>Eukaryota</taxon>
        <taxon>Viridiplantae</taxon>
        <taxon>Streptophyta</taxon>
        <taxon>Embryophyta</taxon>
        <taxon>Tracheophyta</taxon>
        <taxon>Spermatophyta</taxon>
        <taxon>Magnoliopsida</taxon>
        <taxon>eudicotyledons</taxon>
        <taxon>Gunneridae</taxon>
        <taxon>Pentapetalae</taxon>
        <taxon>asterids</taxon>
        <taxon>lamiids</taxon>
        <taxon>Gentianales</taxon>
        <taxon>Rubiaceae</taxon>
        <taxon>Ixoroideae</taxon>
        <taxon>Gardenieae complex</taxon>
        <taxon>Bertiereae - Coffeeae clade</taxon>
        <taxon>Coffeeae</taxon>
        <taxon>Coffea</taxon>
    </lineage>
</organism>
<dbReference type="GO" id="GO:0008107">
    <property type="term" value="F:galactoside 2-alpha-L-fucosyltransferase activity"/>
    <property type="evidence" value="ECO:0007669"/>
    <property type="project" value="InterPro"/>
</dbReference>
<dbReference type="GO" id="GO:0032580">
    <property type="term" value="C:Golgi cisterna membrane"/>
    <property type="evidence" value="ECO:0007669"/>
    <property type="project" value="UniProtKB-SubCell"/>
</dbReference>
<evidence type="ECO:0000256" key="3">
    <source>
        <dbReference type="ARBA" id="ARBA00022679"/>
    </source>
</evidence>
<name>A0A6P6XHG0_COFAR</name>
<reference evidence="8" key="1">
    <citation type="journal article" date="2025" name="Foods">
        <title>Unveiling the Microbial Signatures of Arabica Coffee Cherries: Insights into Ripeness Specific Diversity, Functional Traits, and Implications for Quality and Safety.</title>
        <authorList>
            <consortium name="RefSeq"/>
            <person name="Tenea G.N."/>
            <person name="Cifuentes V."/>
            <person name="Reyes P."/>
            <person name="Cevallos-Vallejos M."/>
        </authorList>
    </citation>
    <scope>NUCLEOTIDE SEQUENCE [LARGE SCALE GENOMIC DNA]</scope>
</reference>
<evidence type="ECO:0000256" key="2">
    <source>
        <dbReference type="ARBA" id="ARBA00022676"/>
    </source>
</evidence>
<dbReference type="Proteomes" id="UP001652660">
    <property type="component" value="Chromosome 4e"/>
</dbReference>
<keyword evidence="3 7" id="KW-0808">Transferase</keyword>
<comment type="similarity">
    <text evidence="1 7">Belongs to the glycosyltransferase 37 family.</text>
</comment>